<protein>
    <submittedName>
        <fullName evidence="1">Uncharacterized protein</fullName>
    </submittedName>
</protein>
<dbReference type="EMBL" id="KN818360">
    <property type="protein sequence ID" value="KIL57695.1"/>
    <property type="molecule type" value="Genomic_DNA"/>
</dbReference>
<keyword evidence="2" id="KW-1185">Reference proteome</keyword>
<reference evidence="1 2" key="1">
    <citation type="submission" date="2014-04" db="EMBL/GenBank/DDBJ databases">
        <title>Evolutionary Origins and Diversification of the Mycorrhizal Mutualists.</title>
        <authorList>
            <consortium name="DOE Joint Genome Institute"/>
            <consortium name="Mycorrhizal Genomics Consortium"/>
            <person name="Kohler A."/>
            <person name="Kuo A."/>
            <person name="Nagy L.G."/>
            <person name="Floudas D."/>
            <person name="Copeland A."/>
            <person name="Barry K.W."/>
            <person name="Cichocki N."/>
            <person name="Veneault-Fourrey C."/>
            <person name="LaButti K."/>
            <person name="Lindquist E.A."/>
            <person name="Lipzen A."/>
            <person name="Lundell T."/>
            <person name="Morin E."/>
            <person name="Murat C."/>
            <person name="Riley R."/>
            <person name="Ohm R."/>
            <person name="Sun H."/>
            <person name="Tunlid A."/>
            <person name="Henrissat B."/>
            <person name="Grigoriev I.V."/>
            <person name="Hibbett D.S."/>
            <person name="Martin F."/>
        </authorList>
    </citation>
    <scope>NUCLEOTIDE SEQUENCE [LARGE SCALE GENOMIC DNA]</scope>
    <source>
        <strain evidence="1 2">Koide BX008</strain>
    </source>
</reference>
<dbReference type="Proteomes" id="UP000054549">
    <property type="component" value="Unassembled WGS sequence"/>
</dbReference>
<sequence length="69" mass="7576">MSLASGSSHILDDQLDMYVHIVNLGKNSPTIVQHLIMITACCAISLFHSLIEQDHQTLETSILLEKPCG</sequence>
<dbReference type="AlphaFoldDB" id="A0A0C2S4R2"/>
<evidence type="ECO:0000313" key="1">
    <source>
        <dbReference type="EMBL" id="KIL57695.1"/>
    </source>
</evidence>
<evidence type="ECO:0000313" key="2">
    <source>
        <dbReference type="Proteomes" id="UP000054549"/>
    </source>
</evidence>
<proteinExistence type="predicted"/>
<dbReference type="HOGENOM" id="CLU_2775408_0_0_1"/>
<name>A0A0C2S4R2_AMAMK</name>
<accession>A0A0C2S4R2</accession>
<dbReference type="InParanoid" id="A0A0C2S4R2"/>
<gene>
    <name evidence="1" type="ORF">M378DRAFT_171458</name>
</gene>
<organism evidence="1 2">
    <name type="scientific">Amanita muscaria (strain Koide BX008)</name>
    <dbReference type="NCBI Taxonomy" id="946122"/>
    <lineage>
        <taxon>Eukaryota</taxon>
        <taxon>Fungi</taxon>
        <taxon>Dikarya</taxon>
        <taxon>Basidiomycota</taxon>
        <taxon>Agaricomycotina</taxon>
        <taxon>Agaricomycetes</taxon>
        <taxon>Agaricomycetidae</taxon>
        <taxon>Agaricales</taxon>
        <taxon>Pluteineae</taxon>
        <taxon>Amanitaceae</taxon>
        <taxon>Amanita</taxon>
    </lineage>
</organism>